<dbReference type="EMBL" id="WPCU01000010">
    <property type="protein sequence ID" value="MVA77648.1"/>
    <property type="molecule type" value="Genomic_DNA"/>
</dbReference>
<evidence type="ECO:0000256" key="1">
    <source>
        <dbReference type="SAM" id="Phobius"/>
    </source>
</evidence>
<accession>A0A6A9V221</accession>
<dbReference type="RefSeq" id="WP_156611889.1">
    <property type="nucleotide sequence ID" value="NZ_WPCU01000010.1"/>
</dbReference>
<evidence type="ECO:0000313" key="3">
    <source>
        <dbReference type="Proteomes" id="UP000435304"/>
    </source>
</evidence>
<keyword evidence="1" id="KW-0472">Membrane</keyword>
<reference evidence="2 3" key="1">
    <citation type="submission" date="2019-12" db="EMBL/GenBank/DDBJ databases">
        <title>Auraticoccus cholistani sp. nov., an actinomycete isolated from soil of Cholistan desert.</title>
        <authorList>
            <person name="Cheema M.T."/>
        </authorList>
    </citation>
    <scope>NUCLEOTIDE SEQUENCE [LARGE SCALE GENOMIC DNA]</scope>
    <source>
        <strain evidence="2 3">F435</strain>
    </source>
</reference>
<dbReference type="Proteomes" id="UP000435304">
    <property type="component" value="Unassembled WGS sequence"/>
</dbReference>
<dbReference type="AlphaFoldDB" id="A0A6A9V221"/>
<name>A0A6A9V221_9ACTN</name>
<gene>
    <name evidence="2" type="ORF">GC722_16735</name>
</gene>
<keyword evidence="1" id="KW-1133">Transmembrane helix</keyword>
<comment type="caution">
    <text evidence="2">The sequence shown here is derived from an EMBL/GenBank/DDBJ whole genome shotgun (WGS) entry which is preliminary data.</text>
</comment>
<keyword evidence="3" id="KW-1185">Reference proteome</keyword>
<feature type="transmembrane region" description="Helical" evidence="1">
    <location>
        <begin position="41"/>
        <end position="58"/>
    </location>
</feature>
<proteinExistence type="predicted"/>
<keyword evidence="1" id="KW-0812">Transmembrane</keyword>
<evidence type="ECO:0008006" key="4">
    <source>
        <dbReference type="Google" id="ProtNLM"/>
    </source>
</evidence>
<protein>
    <recommendedName>
        <fullName evidence="4">PH domain-containing protein</fullName>
    </recommendedName>
</protein>
<feature type="transmembrane region" description="Helical" evidence="1">
    <location>
        <begin position="12"/>
        <end position="35"/>
    </location>
</feature>
<organism evidence="2 3">
    <name type="scientific">Auraticoccus cholistanensis</name>
    <dbReference type="NCBI Taxonomy" id="2656650"/>
    <lineage>
        <taxon>Bacteria</taxon>
        <taxon>Bacillati</taxon>
        <taxon>Actinomycetota</taxon>
        <taxon>Actinomycetes</taxon>
        <taxon>Propionibacteriales</taxon>
        <taxon>Propionibacteriaceae</taxon>
        <taxon>Auraticoccus</taxon>
    </lineage>
</organism>
<sequence length="168" mass="18682">MEDVVEIRTRPTRGWVVSLTATSLFALALVVASLWGEVRPMGLVWAITLGGYGVWTALDERARNRGRALVLRIDGHGISTASGRRLPWDDVHSLRLRPGPRLWPAPRPRLVVVDGAQAGFARRAGSRPESHQVPLWNLSLEPDEIVHALRRHAPERLHDALPRGAGRR</sequence>
<evidence type="ECO:0000313" key="2">
    <source>
        <dbReference type="EMBL" id="MVA77648.1"/>
    </source>
</evidence>